<feature type="region of interest" description="Disordered" evidence="1">
    <location>
        <begin position="60"/>
        <end position="82"/>
    </location>
</feature>
<proteinExistence type="predicted"/>
<feature type="compositionally biased region" description="Basic and acidic residues" evidence="1">
    <location>
        <begin position="73"/>
        <end position="82"/>
    </location>
</feature>
<evidence type="ECO:0000313" key="2">
    <source>
        <dbReference type="EMBL" id="KAL0509209.1"/>
    </source>
</evidence>
<evidence type="ECO:0000313" key="3">
    <source>
        <dbReference type="Proteomes" id="UP001500131"/>
    </source>
</evidence>
<dbReference type="EMBL" id="JBAMZK010000016">
    <property type="protein sequence ID" value="KAL0509209.1"/>
    <property type="molecule type" value="Genomic_DNA"/>
</dbReference>
<gene>
    <name evidence="2" type="ORF">Q4I31_002292</name>
</gene>
<keyword evidence="3" id="KW-1185">Reference proteome</keyword>
<dbReference type="AlphaFoldDB" id="A0AAW3ANN8"/>
<sequence>MPSEEELLVRHQRKFAVYEEYLRTDAKAPLQLTQPISQYHEQQRQHRTYVSKTVLVMHHDGGRDADDISDAMTGDHNEERVE</sequence>
<comment type="caution">
    <text evidence="2">The sequence shown here is derived from an EMBL/GenBank/DDBJ whole genome shotgun (WGS) entry which is preliminary data.</text>
</comment>
<name>A0AAW3ANN8_9TRYP</name>
<evidence type="ECO:0000256" key="1">
    <source>
        <dbReference type="SAM" id="MobiDB-lite"/>
    </source>
</evidence>
<reference evidence="2 3" key="1">
    <citation type="submission" date="2024-02" db="EMBL/GenBank/DDBJ databases">
        <title>FIRST GENOME SEQUENCES OF Leishmania (Viannia) shawi, Leishmania (Viannia) lindenbergi AND Leishmania (Viannia) utingensis.</title>
        <authorList>
            <person name="Resadore F."/>
            <person name="Custodio M.G.F."/>
            <person name="Boite M.C."/>
            <person name="Cupolillo E."/>
            <person name="Ferreira G.E.M."/>
        </authorList>
    </citation>
    <scope>NUCLEOTIDE SEQUENCE [LARGE SCALE GENOMIC DNA]</scope>
    <source>
        <strain evidence="2 3">MHOM/BR/1966/M15733</strain>
    </source>
</reference>
<accession>A0AAW3ANN8</accession>
<organism evidence="2 3">
    <name type="scientific">Leishmania lindenbergi</name>
    <dbReference type="NCBI Taxonomy" id="651832"/>
    <lineage>
        <taxon>Eukaryota</taxon>
        <taxon>Discoba</taxon>
        <taxon>Euglenozoa</taxon>
        <taxon>Kinetoplastea</taxon>
        <taxon>Metakinetoplastina</taxon>
        <taxon>Trypanosomatida</taxon>
        <taxon>Trypanosomatidae</taxon>
        <taxon>Leishmaniinae</taxon>
        <taxon>Leishmania</taxon>
    </lineage>
</organism>
<protein>
    <submittedName>
        <fullName evidence="2">Uncharacterized protein</fullName>
    </submittedName>
</protein>
<dbReference type="Proteomes" id="UP001500131">
    <property type="component" value="Unassembled WGS sequence"/>
</dbReference>